<name>A0A0C3ASE9_PILCF</name>
<dbReference type="AlphaFoldDB" id="A0A0C3ASE9"/>
<keyword evidence="3" id="KW-1185">Reference proteome</keyword>
<dbReference type="OrthoDB" id="3239304at2759"/>
<dbReference type="InParanoid" id="A0A0C3ASE9"/>
<keyword evidence="1" id="KW-0472">Membrane</keyword>
<evidence type="ECO:0008006" key="4">
    <source>
        <dbReference type="Google" id="ProtNLM"/>
    </source>
</evidence>
<accession>A0A0C3ASE9</accession>
<dbReference type="HOGENOM" id="CLU_083659_2_0_1"/>
<dbReference type="STRING" id="765440.A0A0C3ASE9"/>
<organism evidence="2 3">
    <name type="scientific">Piloderma croceum (strain F 1598)</name>
    <dbReference type="NCBI Taxonomy" id="765440"/>
    <lineage>
        <taxon>Eukaryota</taxon>
        <taxon>Fungi</taxon>
        <taxon>Dikarya</taxon>
        <taxon>Basidiomycota</taxon>
        <taxon>Agaricomycotina</taxon>
        <taxon>Agaricomycetes</taxon>
        <taxon>Agaricomycetidae</taxon>
        <taxon>Atheliales</taxon>
        <taxon>Atheliaceae</taxon>
        <taxon>Piloderma</taxon>
    </lineage>
</organism>
<gene>
    <name evidence="2" type="ORF">PILCRDRAFT_825831</name>
</gene>
<proteinExistence type="predicted"/>
<feature type="transmembrane region" description="Helical" evidence="1">
    <location>
        <begin position="61"/>
        <end position="79"/>
    </location>
</feature>
<sequence length="216" mass="23949">MVYVRSRKFCCCLPVRFGVFVIAILGIIGGGLVSVAGWLQIKQLSQHPLDRRDEVALWTQTVMYTLLAILSFFGLIGVFNKARPLISLYSTMLFSHLGFSIATGAFFLYALFHQTGDNDIQSCINGSTDDLKKQTCQKGFEVIRGVIVGAFVVIWLIELYGCIIVANYVEQLDNEETAKSVVEPAVPVTTYNNFAPNYAFARPDHSYGRQGNSSNV</sequence>
<feature type="transmembrane region" description="Helical" evidence="1">
    <location>
        <begin position="147"/>
        <end position="169"/>
    </location>
</feature>
<protein>
    <recommendedName>
        <fullName evidence="4">MARVEL domain-containing protein</fullName>
    </recommendedName>
</protein>
<keyword evidence="1" id="KW-1133">Transmembrane helix</keyword>
<feature type="transmembrane region" description="Helical" evidence="1">
    <location>
        <begin position="91"/>
        <end position="112"/>
    </location>
</feature>
<evidence type="ECO:0000313" key="2">
    <source>
        <dbReference type="EMBL" id="KIM76853.1"/>
    </source>
</evidence>
<feature type="transmembrane region" description="Helical" evidence="1">
    <location>
        <begin position="20"/>
        <end position="41"/>
    </location>
</feature>
<dbReference type="Proteomes" id="UP000054166">
    <property type="component" value="Unassembled WGS sequence"/>
</dbReference>
<dbReference type="EMBL" id="KN833030">
    <property type="protein sequence ID" value="KIM76853.1"/>
    <property type="molecule type" value="Genomic_DNA"/>
</dbReference>
<reference evidence="2 3" key="1">
    <citation type="submission" date="2014-04" db="EMBL/GenBank/DDBJ databases">
        <authorList>
            <consortium name="DOE Joint Genome Institute"/>
            <person name="Kuo A."/>
            <person name="Tarkka M."/>
            <person name="Buscot F."/>
            <person name="Kohler A."/>
            <person name="Nagy L.G."/>
            <person name="Floudas D."/>
            <person name="Copeland A."/>
            <person name="Barry K.W."/>
            <person name="Cichocki N."/>
            <person name="Veneault-Fourrey C."/>
            <person name="LaButti K."/>
            <person name="Lindquist E.A."/>
            <person name="Lipzen A."/>
            <person name="Lundell T."/>
            <person name="Morin E."/>
            <person name="Murat C."/>
            <person name="Sun H."/>
            <person name="Tunlid A."/>
            <person name="Henrissat B."/>
            <person name="Grigoriev I.V."/>
            <person name="Hibbett D.S."/>
            <person name="Martin F."/>
            <person name="Nordberg H.P."/>
            <person name="Cantor M.N."/>
            <person name="Hua S.X."/>
        </authorList>
    </citation>
    <scope>NUCLEOTIDE SEQUENCE [LARGE SCALE GENOMIC DNA]</scope>
    <source>
        <strain evidence="2 3">F 1598</strain>
    </source>
</reference>
<reference evidence="3" key="2">
    <citation type="submission" date="2015-01" db="EMBL/GenBank/DDBJ databases">
        <title>Evolutionary Origins and Diversification of the Mycorrhizal Mutualists.</title>
        <authorList>
            <consortium name="DOE Joint Genome Institute"/>
            <consortium name="Mycorrhizal Genomics Consortium"/>
            <person name="Kohler A."/>
            <person name="Kuo A."/>
            <person name="Nagy L.G."/>
            <person name="Floudas D."/>
            <person name="Copeland A."/>
            <person name="Barry K.W."/>
            <person name="Cichocki N."/>
            <person name="Veneault-Fourrey C."/>
            <person name="LaButti K."/>
            <person name="Lindquist E.A."/>
            <person name="Lipzen A."/>
            <person name="Lundell T."/>
            <person name="Morin E."/>
            <person name="Murat C."/>
            <person name="Riley R."/>
            <person name="Ohm R."/>
            <person name="Sun H."/>
            <person name="Tunlid A."/>
            <person name="Henrissat B."/>
            <person name="Grigoriev I.V."/>
            <person name="Hibbett D.S."/>
            <person name="Martin F."/>
        </authorList>
    </citation>
    <scope>NUCLEOTIDE SEQUENCE [LARGE SCALE GENOMIC DNA]</scope>
    <source>
        <strain evidence="3">F 1598</strain>
    </source>
</reference>
<keyword evidence="1" id="KW-0812">Transmembrane</keyword>
<evidence type="ECO:0000313" key="3">
    <source>
        <dbReference type="Proteomes" id="UP000054166"/>
    </source>
</evidence>
<evidence type="ECO:0000256" key="1">
    <source>
        <dbReference type="SAM" id="Phobius"/>
    </source>
</evidence>